<feature type="site" description="Cleavage; by autolysis" evidence="11">
    <location>
        <begin position="208"/>
        <end position="209"/>
    </location>
</feature>
<evidence type="ECO:0000256" key="1">
    <source>
        <dbReference type="ARBA" id="ARBA00004496"/>
    </source>
</evidence>
<sequence>MLGPDLFATLDVTTIMTALSPLAPACFPDMPVIDGVRLASHACGVRYAGRTDLLLVELDPGSRAAGVFTRSLTASAPVDWCRAAVATGRARLLVVNSGNANAFTGGAGIASVERTVAKAAEIAGCAPSEVYVSSTGTIGVRLPDEKITAALADAHAKLAPAAWEEAAKAIMTTDTYPKGATRTATIDGVTVRINGIAKGSGMIAPDMATMLSYVFTDADIAAPALQALLKAGTDRSFNAITVDSDTSTSDTLLLFATAKAGNSPIADAADPRLADFKAKLFDLLLDLAHQVVKDGEGASKFVSIKVTGADDARAAHIIGMAIANSPLVKTAIAGEDANWGRVVMAVGKSGQKADRDKLSIRIGGVLVADQGEVVPGYDETPVTAHMKGQTIEIEVDVGIGTGAAQVWTCDLTHAYIDINGSYRT</sequence>
<dbReference type="GO" id="GO:0004042">
    <property type="term" value="F:L-glutamate N-acetyltransferase activity"/>
    <property type="evidence" value="ECO:0007669"/>
    <property type="project" value="UniProtKB-UniRule"/>
</dbReference>
<dbReference type="PANTHER" id="PTHR23100:SF0">
    <property type="entry name" value="ARGININE BIOSYNTHESIS BIFUNCTIONAL PROTEIN ARGJ, MITOCHONDRIAL"/>
    <property type="match status" value="1"/>
</dbReference>
<dbReference type="Proteomes" id="UP000182983">
    <property type="component" value="Unassembled WGS sequence"/>
</dbReference>
<keyword evidence="7 11" id="KW-0808">Transferase</keyword>
<evidence type="ECO:0000256" key="9">
    <source>
        <dbReference type="ARBA" id="ARBA00023268"/>
    </source>
</evidence>
<dbReference type="NCBIfam" id="TIGR00120">
    <property type="entry name" value="ArgJ"/>
    <property type="match status" value="1"/>
</dbReference>
<accession>A0A1H6JLD4</accession>
<dbReference type="AlphaFoldDB" id="A0A1H6JLD4"/>
<comment type="function">
    <text evidence="11">Catalyzes two activities which are involved in the cyclic version of arginine biosynthesis: the synthesis of N-acetylglutamate from glutamate and acetyl-CoA as the acetyl donor, and of ornithine by transacetylation between N(2)-acetylornithine and glutamate.</text>
</comment>
<dbReference type="GO" id="GO:0006526">
    <property type="term" value="P:L-arginine biosynthetic process"/>
    <property type="evidence" value="ECO:0007669"/>
    <property type="project" value="UniProtKB-UniRule"/>
</dbReference>
<feature type="site" description="Involved in the stabilization of negative charge on the oxyanion by the formation of the oxyanion hole" evidence="11">
    <location>
        <position position="135"/>
    </location>
</feature>
<feature type="active site" description="Nucleophile" evidence="11">
    <location>
        <position position="209"/>
    </location>
</feature>
<keyword evidence="6 11" id="KW-0028">Amino-acid biosynthesis</keyword>
<reference evidence="13" key="1">
    <citation type="submission" date="2016-10" db="EMBL/GenBank/DDBJ databases">
        <authorList>
            <person name="Varghese N."/>
            <person name="Submissions S."/>
        </authorList>
    </citation>
    <scope>NUCLEOTIDE SEQUENCE [LARGE SCALE GENOMIC DNA]</scope>
    <source>
        <strain evidence="13">DSM 13234</strain>
    </source>
</reference>
<dbReference type="EMBL" id="FNWO01000019">
    <property type="protein sequence ID" value="SEH63209.1"/>
    <property type="molecule type" value="Genomic_DNA"/>
</dbReference>
<comment type="pathway">
    <text evidence="11">Amino-acid biosynthesis; L-arginine biosynthesis; N(2)-acetyl-L-ornithine from L-glutamate: step 1/4.</text>
</comment>
<comment type="subunit">
    <text evidence="3 11">Heterotetramer of two alpha and two beta chains.</text>
</comment>
<proteinExistence type="inferred from homology"/>
<organism evidence="12 13">
    <name type="scientific">Magnetospirillum fulvum</name>
    <name type="common">Rhodospirillum fulvum</name>
    <dbReference type="NCBI Taxonomy" id="1082"/>
    <lineage>
        <taxon>Bacteria</taxon>
        <taxon>Pseudomonadati</taxon>
        <taxon>Pseudomonadota</taxon>
        <taxon>Alphaproteobacteria</taxon>
        <taxon>Rhodospirillales</taxon>
        <taxon>Rhodospirillaceae</taxon>
        <taxon>Magnetospirillum</taxon>
    </lineage>
</organism>
<dbReference type="EC" id="2.3.1.1" evidence="11"/>
<keyword evidence="9 11" id="KW-0511">Multifunctional enzyme</keyword>
<dbReference type="Pfam" id="PF01960">
    <property type="entry name" value="ArgJ"/>
    <property type="match status" value="1"/>
</dbReference>
<keyword evidence="8 11" id="KW-0068">Autocatalytic cleavage</keyword>
<evidence type="ECO:0000313" key="12">
    <source>
        <dbReference type="EMBL" id="SEH63209.1"/>
    </source>
</evidence>
<protein>
    <recommendedName>
        <fullName evidence="11">Arginine biosynthesis bifunctional protein ArgJ</fullName>
    </recommendedName>
    <domain>
        <recommendedName>
            <fullName evidence="11">Glutamate N-acetyltransferase</fullName>
            <ecNumber evidence="11">2.3.1.35</ecNumber>
        </recommendedName>
        <alternativeName>
            <fullName evidence="11">Ornithine acetyltransferase</fullName>
            <shortName evidence="11">OATase</shortName>
        </alternativeName>
        <alternativeName>
            <fullName evidence="11">Ornithine transacetylase</fullName>
        </alternativeName>
    </domain>
    <domain>
        <recommendedName>
            <fullName evidence="11">Amino-acid acetyltransferase</fullName>
            <ecNumber evidence="11">2.3.1.1</ecNumber>
        </recommendedName>
        <alternativeName>
            <fullName evidence="11">N-acetylglutamate synthase</fullName>
            <shortName evidence="11">AGSase</shortName>
        </alternativeName>
    </domain>
    <component>
        <recommendedName>
            <fullName evidence="11">Arginine biosynthesis bifunctional protein ArgJ alpha chain</fullName>
        </recommendedName>
    </component>
    <component>
        <recommendedName>
            <fullName evidence="11">Arginine biosynthesis bifunctional protein ArgJ beta chain</fullName>
        </recommendedName>
    </component>
</protein>
<dbReference type="Gene3D" id="3.60.70.12">
    <property type="entry name" value="L-amino peptidase D-ALA esterase/amidase"/>
    <property type="match status" value="1"/>
</dbReference>
<keyword evidence="4 11" id="KW-0963">Cytoplasm</keyword>
<dbReference type="InterPro" id="IPR042195">
    <property type="entry name" value="ArgJ_beta_C"/>
</dbReference>
<feature type="binding site" evidence="11">
    <location>
        <position position="424"/>
    </location>
    <ligand>
        <name>substrate</name>
    </ligand>
</feature>
<dbReference type="GO" id="GO:0005737">
    <property type="term" value="C:cytoplasm"/>
    <property type="evidence" value="ECO:0007669"/>
    <property type="project" value="UniProtKB-SubCell"/>
</dbReference>
<dbReference type="EC" id="2.3.1.35" evidence="11"/>
<feature type="binding site" evidence="11">
    <location>
        <position position="419"/>
    </location>
    <ligand>
        <name>substrate</name>
    </ligand>
</feature>
<dbReference type="CDD" id="cd02152">
    <property type="entry name" value="OAT"/>
    <property type="match status" value="1"/>
</dbReference>
<evidence type="ECO:0000313" key="13">
    <source>
        <dbReference type="Proteomes" id="UP000182983"/>
    </source>
</evidence>
<comment type="catalytic activity">
    <reaction evidence="11">
        <text>N(2)-acetyl-L-ornithine + L-glutamate = N-acetyl-L-glutamate + L-ornithine</text>
        <dbReference type="Rhea" id="RHEA:15349"/>
        <dbReference type="ChEBI" id="CHEBI:29985"/>
        <dbReference type="ChEBI" id="CHEBI:44337"/>
        <dbReference type="ChEBI" id="CHEBI:46911"/>
        <dbReference type="ChEBI" id="CHEBI:57805"/>
        <dbReference type="EC" id="2.3.1.35"/>
    </reaction>
</comment>
<dbReference type="Gene3D" id="3.10.20.340">
    <property type="entry name" value="ArgJ beta chain, C-terminal domain"/>
    <property type="match status" value="1"/>
</dbReference>
<name>A0A1H6JLD4_MAGFU</name>
<evidence type="ECO:0000256" key="5">
    <source>
        <dbReference type="ARBA" id="ARBA00022571"/>
    </source>
</evidence>
<dbReference type="HAMAP" id="MF_01106">
    <property type="entry name" value="ArgJ"/>
    <property type="match status" value="1"/>
</dbReference>
<feature type="binding site" evidence="11">
    <location>
        <position position="172"/>
    </location>
    <ligand>
        <name>substrate</name>
    </ligand>
</feature>
<dbReference type="SUPFAM" id="SSF56266">
    <property type="entry name" value="DmpA/ArgJ-like"/>
    <property type="match status" value="1"/>
</dbReference>
<keyword evidence="10 11" id="KW-0012">Acyltransferase</keyword>
<feature type="site" description="Involved in the stabilization of negative charge on the oxyanion by the formation of the oxyanion hole" evidence="11">
    <location>
        <position position="136"/>
    </location>
</feature>
<keyword evidence="13" id="KW-1185">Reference proteome</keyword>
<keyword evidence="5 11" id="KW-0055">Arginine biosynthesis</keyword>
<dbReference type="FunFam" id="3.60.70.12:FF:000001">
    <property type="entry name" value="Arginine biosynthesis bifunctional protein ArgJ, chloroplastic"/>
    <property type="match status" value="1"/>
</dbReference>
<dbReference type="UniPathway" id="UPA00068">
    <property type="reaction ID" value="UER00106"/>
</dbReference>
<dbReference type="NCBIfam" id="NF003802">
    <property type="entry name" value="PRK05388.1"/>
    <property type="match status" value="1"/>
</dbReference>
<evidence type="ECO:0000256" key="7">
    <source>
        <dbReference type="ARBA" id="ARBA00022679"/>
    </source>
</evidence>
<evidence type="ECO:0000256" key="10">
    <source>
        <dbReference type="ARBA" id="ARBA00023315"/>
    </source>
</evidence>
<comment type="similarity">
    <text evidence="2 11">Belongs to the ArgJ family.</text>
</comment>
<feature type="binding site" evidence="11">
    <location>
        <position position="296"/>
    </location>
    <ligand>
        <name>substrate</name>
    </ligand>
</feature>
<comment type="pathway">
    <text evidence="11">Amino-acid biosynthesis; L-arginine biosynthesis; L-ornithine and N-acetyl-L-glutamate from L-glutamate and N(2)-acetyl-L-ornithine (cyclic): step 1/1.</text>
</comment>
<comment type="subcellular location">
    <subcellularLocation>
        <location evidence="1 11">Cytoplasm</location>
    </subcellularLocation>
</comment>
<dbReference type="GO" id="GO:0006592">
    <property type="term" value="P:ornithine biosynthetic process"/>
    <property type="evidence" value="ECO:0007669"/>
    <property type="project" value="TreeGrafter"/>
</dbReference>
<evidence type="ECO:0000256" key="4">
    <source>
        <dbReference type="ARBA" id="ARBA00022490"/>
    </source>
</evidence>
<evidence type="ECO:0000256" key="6">
    <source>
        <dbReference type="ARBA" id="ARBA00022605"/>
    </source>
</evidence>
<gene>
    <name evidence="11" type="primary">argJ</name>
    <name evidence="12" type="ORF">SAMN04244559_03235</name>
</gene>
<feature type="binding site" evidence="11">
    <location>
        <position position="209"/>
    </location>
    <ligand>
        <name>substrate</name>
    </ligand>
</feature>
<comment type="catalytic activity">
    <reaction evidence="11">
        <text>L-glutamate + acetyl-CoA = N-acetyl-L-glutamate + CoA + H(+)</text>
        <dbReference type="Rhea" id="RHEA:24292"/>
        <dbReference type="ChEBI" id="CHEBI:15378"/>
        <dbReference type="ChEBI" id="CHEBI:29985"/>
        <dbReference type="ChEBI" id="CHEBI:44337"/>
        <dbReference type="ChEBI" id="CHEBI:57287"/>
        <dbReference type="ChEBI" id="CHEBI:57288"/>
        <dbReference type="EC" id="2.3.1.1"/>
    </reaction>
</comment>
<dbReference type="InterPro" id="IPR016117">
    <property type="entry name" value="ArgJ-like_dom_sf"/>
</dbReference>
<dbReference type="FunFam" id="3.10.20.340:FF:000003">
    <property type="entry name" value="Arginine biosynthesis bifunctional protein ArgJ"/>
    <property type="match status" value="1"/>
</dbReference>
<feature type="chain" id="PRO_5023344177" description="Arginine biosynthesis bifunctional protein ArgJ alpha chain" evidence="11">
    <location>
        <begin position="1"/>
        <end position="208"/>
    </location>
</feature>
<feature type="chain" id="PRO_5023344176" description="Arginine biosynthesis bifunctional protein ArgJ beta chain" evidence="11">
    <location>
        <begin position="209"/>
        <end position="424"/>
    </location>
</feature>
<evidence type="ECO:0000256" key="2">
    <source>
        <dbReference type="ARBA" id="ARBA00006774"/>
    </source>
</evidence>
<evidence type="ECO:0000256" key="11">
    <source>
        <dbReference type="HAMAP-Rule" id="MF_01106"/>
    </source>
</evidence>
<dbReference type="GO" id="GO:0004358">
    <property type="term" value="F:L-glutamate N-acetyltransferase activity, acting on acetyl-L-ornithine as donor"/>
    <property type="evidence" value="ECO:0007669"/>
    <property type="project" value="UniProtKB-UniRule"/>
</dbReference>
<evidence type="ECO:0000256" key="3">
    <source>
        <dbReference type="ARBA" id="ARBA00011475"/>
    </source>
</evidence>
<feature type="binding site" evidence="11">
    <location>
        <position position="198"/>
    </location>
    <ligand>
        <name>substrate</name>
    </ligand>
</feature>
<dbReference type="InterPro" id="IPR002813">
    <property type="entry name" value="Arg_biosynth_ArgJ"/>
</dbReference>
<evidence type="ECO:0000256" key="8">
    <source>
        <dbReference type="ARBA" id="ARBA00022813"/>
    </source>
</evidence>
<dbReference type="PANTHER" id="PTHR23100">
    <property type="entry name" value="ARGININE BIOSYNTHESIS BIFUNCTIONAL PROTEIN ARGJ"/>
    <property type="match status" value="1"/>
</dbReference>